<keyword evidence="1" id="KW-0175">Coiled coil</keyword>
<evidence type="ECO:0000313" key="3">
    <source>
        <dbReference type="EMBL" id="ACV09805.1"/>
    </source>
</evidence>
<feature type="compositionally biased region" description="Low complexity" evidence="2">
    <location>
        <begin position="1"/>
        <end position="22"/>
    </location>
</feature>
<dbReference type="AlphaFoldDB" id="C7R1H0"/>
<evidence type="ECO:0008006" key="5">
    <source>
        <dbReference type="Google" id="ProtNLM"/>
    </source>
</evidence>
<dbReference type="Proteomes" id="UP000000628">
    <property type="component" value="Chromosome"/>
</dbReference>
<dbReference type="EMBL" id="CP001706">
    <property type="protein sequence ID" value="ACV09805.1"/>
    <property type="molecule type" value="Genomic_DNA"/>
</dbReference>
<dbReference type="STRING" id="471856.Jden_2168"/>
<evidence type="ECO:0000256" key="1">
    <source>
        <dbReference type="SAM" id="Coils"/>
    </source>
</evidence>
<gene>
    <name evidence="3" type="ordered locus">Jden_2168</name>
</gene>
<name>C7R1H0_JONDD</name>
<dbReference type="OrthoDB" id="5145457at2"/>
<dbReference type="KEGG" id="jde:Jden_2168"/>
<dbReference type="eggNOG" id="ENOG5032CH8">
    <property type="taxonomic scope" value="Bacteria"/>
</dbReference>
<organism evidence="3 4">
    <name type="scientific">Jonesia denitrificans (strain ATCC 14870 / DSM 20603 / BCRC 15368 / CIP 55.134 / JCM 11481 / NBRC 15587 / NCTC 10816 / Prevot 55134)</name>
    <name type="common">Listeria denitrificans</name>
    <dbReference type="NCBI Taxonomy" id="471856"/>
    <lineage>
        <taxon>Bacteria</taxon>
        <taxon>Bacillati</taxon>
        <taxon>Actinomycetota</taxon>
        <taxon>Actinomycetes</taxon>
        <taxon>Micrococcales</taxon>
        <taxon>Jonesiaceae</taxon>
        <taxon>Jonesia</taxon>
    </lineage>
</organism>
<keyword evidence="4" id="KW-1185">Reference proteome</keyword>
<evidence type="ECO:0000256" key="2">
    <source>
        <dbReference type="SAM" id="MobiDB-lite"/>
    </source>
</evidence>
<dbReference type="RefSeq" id="WP_015772433.1">
    <property type="nucleotide sequence ID" value="NC_013174.1"/>
</dbReference>
<sequence>MSDEAAVAQPTAQDAPAQDAPTPTEPAPTPPWGSDEDFNPEKAWKLIENLRAESKDAKSKVKAFEDAQLTAAEKAERDLQELRSNYETAQLTNARLQALVDNPSLKAEDLELIAGSTAEEIQANAAKLAERLGSGIPAAPPTNKPQPVLRGGADPVTNTAEPVDWLRAALSKSKE</sequence>
<reference evidence="3 4" key="1">
    <citation type="journal article" date="2009" name="Stand. Genomic Sci.">
        <title>Complete genome sequence of Jonesia denitrificans type strain (Prevot 55134).</title>
        <authorList>
            <person name="Pukall R."/>
            <person name="Gehrich-Schroter G."/>
            <person name="Lapidus A."/>
            <person name="Nolan M."/>
            <person name="Glavina Del Rio T."/>
            <person name="Lucas S."/>
            <person name="Chen F."/>
            <person name="Tice H."/>
            <person name="Pitluck S."/>
            <person name="Cheng J.F."/>
            <person name="Copeland A."/>
            <person name="Saunders E."/>
            <person name="Brettin T."/>
            <person name="Detter J.C."/>
            <person name="Bruce D."/>
            <person name="Goodwin L."/>
            <person name="Pati A."/>
            <person name="Ivanova N."/>
            <person name="Mavromatis K."/>
            <person name="Ovchinnikova G."/>
            <person name="Chen A."/>
            <person name="Palaniappan K."/>
            <person name="Land M."/>
            <person name="Hauser L."/>
            <person name="Chang Y.J."/>
            <person name="Jeffries C.D."/>
            <person name="Chain P."/>
            <person name="Goker M."/>
            <person name="Bristow J."/>
            <person name="Eisen J.A."/>
            <person name="Markowitz V."/>
            <person name="Hugenholtz P."/>
            <person name="Kyrpides N.C."/>
            <person name="Klenk H.P."/>
            <person name="Han C."/>
        </authorList>
    </citation>
    <scope>NUCLEOTIDE SEQUENCE [LARGE SCALE GENOMIC DNA]</scope>
    <source>
        <strain evidence="4">ATCC 14870 / DSM 20603 / BCRC 15368 / CIP 55.134 / JCM 11481 / NBRC 15587 / NCTC 10816 / Prevot 55134</strain>
    </source>
</reference>
<feature type="coiled-coil region" evidence="1">
    <location>
        <begin position="47"/>
        <end position="99"/>
    </location>
</feature>
<dbReference type="HOGENOM" id="CLU_1530536_0_0_11"/>
<evidence type="ECO:0000313" key="4">
    <source>
        <dbReference type="Proteomes" id="UP000000628"/>
    </source>
</evidence>
<feature type="region of interest" description="Disordered" evidence="2">
    <location>
        <begin position="1"/>
        <end position="40"/>
    </location>
</feature>
<protein>
    <recommendedName>
        <fullName evidence="5">Scaffolding protein</fullName>
    </recommendedName>
</protein>
<proteinExistence type="predicted"/>
<feature type="region of interest" description="Disordered" evidence="2">
    <location>
        <begin position="134"/>
        <end position="161"/>
    </location>
</feature>
<accession>C7R1H0</accession>